<reference evidence="1 2" key="1">
    <citation type="journal article" date="2020" name="Nat. Commun.">
        <title>Genome of Tripterygium wilfordii and identification of cytochrome P450 involved in triptolide biosynthesis.</title>
        <authorList>
            <person name="Tu L."/>
            <person name="Su P."/>
            <person name="Zhang Z."/>
            <person name="Gao L."/>
            <person name="Wang J."/>
            <person name="Hu T."/>
            <person name="Zhou J."/>
            <person name="Zhang Y."/>
            <person name="Zhao Y."/>
            <person name="Liu Y."/>
            <person name="Song Y."/>
            <person name="Tong Y."/>
            <person name="Lu Y."/>
            <person name="Yang J."/>
            <person name="Xu C."/>
            <person name="Jia M."/>
            <person name="Peters R.J."/>
            <person name="Huang L."/>
            <person name="Gao W."/>
        </authorList>
    </citation>
    <scope>NUCLEOTIDE SEQUENCE [LARGE SCALE GENOMIC DNA]</scope>
    <source>
        <strain evidence="2">cv. XIE 37</strain>
        <tissue evidence="1">Leaf</tissue>
    </source>
</reference>
<name>A0A7J7C0H8_TRIWF</name>
<protein>
    <submittedName>
        <fullName evidence="1">Uncharacterized protein</fullName>
    </submittedName>
</protein>
<sequence>MSFWLILEQIWEVRWFCLKALEISLAELSIQIIVPFLLFSIYCQFGCQLHLVFPTDKKQFDCIGLCSHIHDHIDSYHLTILKSSILKTKEWGGKGEQVLRSGFSCSWILRNHKNP</sequence>
<dbReference type="EMBL" id="JAAARO010000022">
    <property type="protein sequence ID" value="KAF5727435.1"/>
    <property type="molecule type" value="Genomic_DNA"/>
</dbReference>
<proteinExistence type="predicted"/>
<evidence type="ECO:0000313" key="2">
    <source>
        <dbReference type="Proteomes" id="UP000593562"/>
    </source>
</evidence>
<dbReference type="InParanoid" id="A0A7J7C0H8"/>
<dbReference type="AlphaFoldDB" id="A0A7J7C0H8"/>
<gene>
    <name evidence="1" type="ORF">HS088_TW22G01128</name>
</gene>
<keyword evidence="2" id="KW-1185">Reference proteome</keyword>
<comment type="caution">
    <text evidence="1">The sequence shown here is derived from an EMBL/GenBank/DDBJ whole genome shotgun (WGS) entry which is preliminary data.</text>
</comment>
<dbReference type="Proteomes" id="UP000593562">
    <property type="component" value="Unassembled WGS sequence"/>
</dbReference>
<evidence type="ECO:0000313" key="1">
    <source>
        <dbReference type="EMBL" id="KAF5727435.1"/>
    </source>
</evidence>
<accession>A0A7J7C0H8</accession>
<organism evidence="1 2">
    <name type="scientific">Tripterygium wilfordii</name>
    <name type="common">Thunder God vine</name>
    <dbReference type="NCBI Taxonomy" id="458696"/>
    <lineage>
        <taxon>Eukaryota</taxon>
        <taxon>Viridiplantae</taxon>
        <taxon>Streptophyta</taxon>
        <taxon>Embryophyta</taxon>
        <taxon>Tracheophyta</taxon>
        <taxon>Spermatophyta</taxon>
        <taxon>Magnoliopsida</taxon>
        <taxon>eudicotyledons</taxon>
        <taxon>Gunneridae</taxon>
        <taxon>Pentapetalae</taxon>
        <taxon>rosids</taxon>
        <taxon>fabids</taxon>
        <taxon>Celastrales</taxon>
        <taxon>Celastraceae</taxon>
        <taxon>Tripterygium</taxon>
    </lineage>
</organism>